<name>A0A0F9KJA0_9ZZZZ</name>
<feature type="non-terminal residue" evidence="1">
    <location>
        <position position="1"/>
    </location>
</feature>
<gene>
    <name evidence="1" type="ORF">LCGC14_1396830</name>
</gene>
<comment type="caution">
    <text evidence="1">The sequence shown here is derived from an EMBL/GenBank/DDBJ whole genome shotgun (WGS) entry which is preliminary data.</text>
</comment>
<dbReference type="AlphaFoldDB" id="A0A0F9KJA0"/>
<sequence>YIAGETWNAALRWVYDKLDHSQEHEEIKDVIEAELTQQEFHPGCPDNDLEKVR</sequence>
<dbReference type="EMBL" id="LAZR01009082">
    <property type="protein sequence ID" value="KKM74776.1"/>
    <property type="molecule type" value="Genomic_DNA"/>
</dbReference>
<protein>
    <submittedName>
        <fullName evidence="1">Uncharacterized protein</fullName>
    </submittedName>
</protein>
<accession>A0A0F9KJA0</accession>
<reference evidence="1" key="1">
    <citation type="journal article" date="2015" name="Nature">
        <title>Complex archaea that bridge the gap between prokaryotes and eukaryotes.</title>
        <authorList>
            <person name="Spang A."/>
            <person name="Saw J.H."/>
            <person name="Jorgensen S.L."/>
            <person name="Zaremba-Niedzwiedzka K."/>
            <person name="Martijn J."/>
            <person name="Lind A.E."/>
            <person name="van Eijk R."/>
            <person name="Schleper C."/>
            <person name="Guy L."/>
            <person name="Ettema T.J."/>
        </authorList>
    </citation>
    <scope>NUCLEOTIDE SEQUENCE</scope>
</reference>
<evidence type="ECO:0000313" key="1">
    <source>
        <dbReference type="EMBL" id="KKM74776.1"/>
    </source>
</evidence>
<organism evidence="1">
    <name type="scientific">marine sediment metagenome</name>
    <dbReference type="NCBI Taxonomy" id="412755"/>
    <lineage>
        <taxon>unclassified sequences</taxon>
        <taxon>metagenomes</taxon>
        <taxon>ecological metagenomes</taxon>
    </lineage>
</organism>
<proteinExistence type="predicted"/>